<evidence type="ECO:0000313" key="3">
    <source>
        <dbReference type="EMBL" id="KAG5164066.1"/>
    </source>
</evidence>
<dbReference type="SUPFAM" id="SSF52058">
    <property type="entry name" value="L domain-like"/>
    <property type="match status" value="1"/>
</dbReference>
<gene>
    <name evidence="3" type="ORF">JR316_011263</name>
</gene>
<sequence length="525" mass="59010">MGSIFSAIGRGINAIISAIANVFMTIVSAITTVIVTIFNFFDLAARDSVRDITLLMSILSHPSEDTPPPTPTRPPSSHGPSGKLPIELLSEIFLLCVEERMDEWNTIRIPLLLSKICSRWRSAAISNPILWSRLSIQLSGAASKSMTAIVDTWLTRSGKCPLTIYVFWEEPPFSDNHIVLEKLMAHSERWKTMFFYLPYRAFKSFSSVRNRLPMLTELSLGTDDDVVLPSPSVFNPSHFDMFEIAPRLRSLECVNFSPTILNFPWSQLEDIPLLSGNITDCLDILGRGKRLSKLSVIFVQGGPLTSPAQFPHVSHQHLTCFTIMTPPWNEVIDLSALFPRLTLPQLETLTICNLNSTFGDKFTQFLSRLHTLKTLHLRKTALPDDQLVEGLKHLSSLTSLIVLSSSPTHHDYPAENEPTVTRYLLEALTRNFFSENTMDGMLLPRLRRLELTVGSSAARETEAFIDMVQSRLRDDEEEGLARLEHVRVRPCVDLGDEFLVRLIELRDFGLDVEVESMGNVSANVC</sequence>
<comment type="caution">
    <text evidence="3">The sequence shown here is derived from an EMBL/GenBank/DDBJ whole genome shotgun (WGS) entry which is preliminary data.</text>
</comment>
<name>A0A8H7XMS0_PSICU</name>
<protein>
    <recommendedName>
        <fullName evidence="4">F-box domain-containing protein</fullName>
    </recommendedName>
</protein>
<evidence type="ECO:0000256" key="1">
    <source>
        <dbReference type="SAM" id="MobiDB-lite"/>
    </source>
</evidence>
<dbReference type="InterPro" id="IPR032675">
    <property type="entry name" value="LRR_dom_sf"/>
</dbReference>
<feature type="compositionally biased region" description="Pro residues" evidence="1">
    <location>
        <begin position="65"/>
        <end position="74"/>
    </location>
</feature>
<accession>A0A8H7XMS0</accession>
<organism evidence="3">
    <name type="scientific">Psilocybe cubensis</name>
    <name type="common">Psychedelic mushroom</name>
    <name type="synonym">Stropharia cubensis</name>
    <dbReference type="NCBI Taxonomy" id="181762"/>
    <lineage>
        <taxon>Eukaryota</taxon>
        <taxon>Fungi</taxon>
        <taxon>Dikarya</taxon>
        <taxon>Basidiomycota</taxon>
        <taxon>Agaricomycotina</taxon>
        <taxon>Agaricomycetes</taxon>
        <taxon>Agaricomycetidae</taxon>
        <taxon>Agaricales</taxon>
        <taxon>Agaricineae</taxon>
        <taxon>Strophariaceae</taxon>
        <taxon>Psilocybe</taxon>
    </lineage>
</organism>
<evidence type="ECO:0000256" key="2">
    <source>
        <dbReference type="SAM" id="Phobius"/>
    </source>
</evidence>
<keyword evidence="2" id="KW-0812">Transmembrane</keyword>
<keyword evidence="2" id="KW-1133">Transmembrane helix</keyword>
<keyword evidence="2" id="KW-0472">Membrane</keyword>
<dbReference type="AlphaFoldDB" id="A0A8H7XMS0"/>
<feature type="transmembrane region" description="Helical" evidence="2">
    <location>
        <begin position="12"/>
        <end position="41"/>
    </location>
</feature>
<reference evidence="3" key="1">
    <citation type="submission" date="2021-02" db="EMBL/GenBank/DDBJ databases">
        <title>Psilocybe cubensis genome.</title>
        <authorList>
            <person name="Mckernan K.J."/>
            <person name="Crawford S."/>
            <person name="Trippe A."/>
            <person name="Kane L.T."/>
            <person name="Mclaughlin S."/>
        </authorList>
    </citation>
    <scope>NUCLEOTIDE SEQUENCE [LARGE SCALE GENOMIC DNA]</scope>
    <source>
        <strain evidence="3">MGC-MH-2018</strain>
    </source>
</reference>
<evidence type="ECO:0008006" key="4">
    <source>
        <dbReference type="Google" id="ProtNLM"/>
    </source>
</evidence>
<dbReference type="EMBL" id="JAFIQS010000013">
    <property type="protein sequence ID" value="KAG5164066.1"/>
    <property type="molecule type" value="Genomic_DNA"/>
</dbReference>
<dbReference type="Gene3D" id="3.80.10.10">
    <property type="entry name" value="Ribonuclease Inhibitor"/>
    <property type="match status" value="1"/>
</dbReference>
<proteinExistence type="predicted"/>
<feature type="region of interest" description="Disordered" evidence="1">
    <location>
        <begin position="60"/>
        <end position="82"/>
    </location>
</feature>